<evidence type="ECO:0000256" key="1">
    <source>
        <dbReference type="ARBA" id="ARBA00004651"/>
    </source>
</evidence>
<evidence type="ECO:0000313" key="10">
    <source>
        <dbReference type="EMBL" id="MCM0622404.1"/>
    </source>
</evidence>
<evidence type="ECO:0000256" key="7">
    <source>
        <dbReference type="ARBA" id="ARBA00023136"/>
    </source>
</evidence>
<gene>
    <name evidence="10" type="ORF">M8330_19110</name>
</gene>
<keyword evidence="4" id="KW-1003">Cell membrane</keyword>
<dbReference type="PROSITE" id="PS50850">
    <property type="entry name" value="MFS"/>
    <property type="match status" value="1"/>
</dbReference>
<evidence type="ECO:0000256" key="6">
    <source>
        <dbReference type="ARBA" id="ARBA00022989"/>
    </source>
</evidence>
<comment type="caution">
    <text evidence="10">The sequence shown here is derived from an EMBL/GenBank/DDBJ whole genome shotgun (WGS) entry which is preliminary data.</text>
</comment>
<dbReference type="RefSeq" id="WP_250828620.1">
    <property type="nucleotide sequence ID" value="NZ_JAMOIL010000034.1"/>
</dbReference>
<dbReference type="InterPro" id="IPR020846">
    <property type="entry name" value="MFS_dom"/>
</dbReference>
<feature type="transmembrane region" description="Helical" evidence="8">
    <location>
        <begin position="377"/>
        <end position="400"/>
    </location>
</feature>
<feature type="transmembrane region" description="Helical" evidence="8">
    <location>
        <begin position="123"/>
        <end position="143"/>
    </location>
</feature>
<feature type="transmembrane region" description="Helical" evidence="8">
    <location>
        <begin position="244"/>
        <end position="262"/>
    </location>
</feature>
<keyword evidence="7 8" id="KW-0472">Membrane</keyword>
<dbReference type="GO" id="GO:0022857">
    <property type="term" value="F:transmembrane transporter activity"/>
    <property type="evidence" value="ECO:0007669"/>
    <property type="project" value="InterPro"/>
</dbReference>
<dbReference type="PANTHER" id="PTHR42718">
    <property type="entry name" value="MAJOR FACILITATOR SUPERFAMILY MULTIDRUG TRANSPORTER MFSC"/>
    <property type="match status" value="1"/>
</dbReference>
<feature type="transmembrane region" description="Helical" evidence="8">
    <location>
        <begin position="412"/>
        <end position="434"/>
    </location>
</feature>
<feature type="transmembrane region" description="Helical" evidence="8">
    <location>
        <begin position="179"/>
        <end position="198"/>
    </location>
</feature>
<proteinExistence type="inferred from homology"/>
<reference evidence="10" key="1">
    <citation type="submission" date="2022-05" db="EMBL/GenBank/DDBJ databases">
        <authorList>
            <person name="Tuo L."/>
        </authorList>
    </citation>
    <scope>NUCLEOTIDE SEQUENCE</scope>
    <source>
        <strain evidence="10">BSK12Z-4</strain>
    </source>
</reference>
<feature type="transmembrane region" description="Helical" evidence="8">
    <location>
        <begin position="283"/>
        <end position="308"/>
    </location>
</feature>
<comment type="subcellular location">
    <subcellularLocation>
        <location evidence="1">Cell membrane</location>
        <topology evidence="1">Multi-pass membrane protein</topology>
    </subcellularLocation>
</comment>
<accession>A0A9X2IHA4</accession>
<evidence type="ECO:0000256" key="3">
    <source>
        <dbReference type="ARBA" id="ARBA00022448"/>
    </source>
</evidence>
<sequence>MTAPTDTPASTATTEDAATSTSGTGRLVALLVCSAFVVILNETIMSVALPDLMREFAIGASSAQWITTAFMLTMAVVIPISGYLLTRLPLRTVFIVAMTAFSVGTAVSAVAPVFGVLVLGRVIQASGTAVMMPLLITTVMTIVEPERRGRMMGTISIVISVAPAIGPTISGIILQSLSWRWMFLFVLPIALVALAAGARWVRNVTEPRAIPLDVLSVVLSAIGFAGLVYGLAGFGEAAEGDPLVPLWVPLTVGGVSLALFVARQLVLKDRALLDLRAFASPSFSLAIGLMAVVFAALFGVIVLLPLYLQNALELSVLQTGLMLLPGGLCLGLLAPFVGRAFDRWGPRPLVPPGIGLAAVALWLMTTLDVDSSRLVVVAMHVVMSIGLALAFTPLMTTALASVPPRLYSHGSAILGTLQQVAGAAGTALFVTLLTRQEVTSLAAGAPETVATADGLHAALLVASVVATVAFALSFAIRRAPEHATEPGEHAVPAH</sequence>
<evidence type="ECO:0000256" key="4">
    <source>
        <dbReference type="ARBA" id="ARBA00022475"/>
    </source>
</evidence>
<dbReference type="AlphaFoldDB" id="A0A9X2IHA4"/>
<comment type="similarity">
    <text evidence="2">Belongs to the major facilitator superfamily. EmrB family.</text>
</comment>
<dbReference type="InterPro" id="IPR036259">
    <property type="entry name" value="MFS_trans_sf"/>
</dbReference>
<evidence type="ECO:0000256" key="8">
    <source>
        <dbReference type="SAM" id="Phobius"/>
    </source>
</evidence>
<dbReference type="Pfam" id="PF07690">
    <property type="entry name" value="MFS_1"/>
    <property type="match status" value="1"/>
</dbReference>
<feature type="transmembrane region" description="Helical" evidence="8">
    <location>
        <begin position="93"/>
        <end position="117"/>
    </location>
</feature>
<dbReference type="SUPFAM" id="SSF103473">
    <property type="entry name" value="MFS general substrate transporter"/>
    <property type="match status" value="1"/>
</dbReference>
<evidence type="ECO:0000256" key="5">
    <source>
        <dbReference type="ARBA" id="ARBA00022692"/>
    </source>
</evidence>
<dbReference type="GO" id="GO:0005886">
    <property type="term" value="C:plasma membrane"/>
    <property type="evidence" value="ECO:0007669"/>
    <property type="project" value="UniProtKB-SubCell"/>
</dbReference>
<evidence type="ECO:0000313" key="11">
    <source>
        <dbReference type="Proteomes" id="UP001139485"/>
    </source>
</evidence>
<dbReference type="InterPro" id="IPR004638">
    <property type="entry name" value="EmrB-like"/>
</dbReference>
<organism evidence="10 11">
    <name type="scientific">Nocardioides bruguierae</name>
    <dbReference type="NCBI Taxonomy" id="2945102"/>
    <lineage>
        <taxon>Bacteria</taxon>
        <taxon>Bacillati</taxon>
        <taxon>Actinomycetota</taxon>
        <taxon>Actinomycetes</taxon>
        <taxon>Propionibacteriales</taxon>
        <taxon>Nocardioidaceae</taxon>
        <taxon>Nocardioides</taxon>
    </lineage>
</organism>
<evidence type="ECO:0000259" key="9">
    <source>
        <dbReference type="PROSITE" id="PS50850"/>
    </source>
</evidence>
<evidence type="ECO:0000256" key="2">
    <source>
        <dbReference type="ARBA" id="ARBA00008537"/>
    </source>
</evidence>
<dbReference type="EMBL" id="JAMOIL010000034">
    <property type="protein sequence ID" value="MCM0622404.1"/>
    <property type="molecule type" value="Genomic_DNA"/>
</dbReference>
<dbReference type="PRINTS" id="PR01036">
    <property type="entry name" value="TCRTETB"/>
</dbReference>
<keyword evidence="5 8" id="KW-0812">Transmembrane</keyword>
<dbReference type="Gene3D" id="1.20.1720.10">
    <property type="entry name" value="Multidrug resistance protein D"/>
    <property type="match status" value="1"/>
</dbReference>
<feature type="transmembrane region" description="Helical" evidence="8">
    <location>
        <begin position="210"/>
        <end position="232"/>
    </location>
</feature>
<feature type="transmembrane region" description="Helical" evidence="8">
    <location>
        <begin position="155"/>
        <end position="173"/>
    </location>
</feature>
<dbReference type="Proteomes" id="UP001139485">
    <property type="component" value="Unassembled WGS sequence"/>
</dbReference>
<name>A0A9X2IHA4_9ACTN</name>
<feature type="transmembrane region" description="Helical" evidence="8">
    <location>
        <begin position="27"/>
        <end position="45"/>
    </location>
</feature>
<keyword evidence="6 8" id="KW-1133">Transmembrane helix</keyword>
<feature type="transmembrane region" description="Helical" evidence="8">
    <location>
        <begin position="65"/>
        <end position="86"/>
    </location>
</feature>
<feature type="transmembrane region" description="Helical" evidence="8">
    <location>
        <begin position="454"/>
        <end position="476"/>
    </location>
</feature>
<keyword evidence="11" id="KW-1185">Reference proteome</keyword>
<dbReference type="NCBIfam" id="TIGR00711">
    <property type="entry name" value="efflux_EmrB"/>
    <property type="match status" value="1"/>
</dbReference>
<dbReference type="Gene3D" id="1.20.1250.20">
    <property type="entry name" value="MFS general substrate transporter like domains"/>
    <property type="match status" value="1"/>
</dbReference>
<dbReference type="PANTHER" id="PTHR42718:SF9">
    <property type="entry name" value="MAJOR FACILITATOR SUPERFAMILY MULTIDRUG TRANSPORTER MFSC"/>
    <property type="match status" value="1"/>
</dbReference>
<protein>
    <submittedName>
        <fullName evidence="10">Multidrug efflux MFS transporter</fullName>
    </submittedName>
</protein>
<dbReference type="InterPro" id="IPR011701">
    <property type="entry name" value="MFS"/>
</dbReference>
<dbReference type="CDD" id="cd17503">
    <property type="entry name" value="MFS_LmrB_MDR_like"/>
    <property type="match status" value="1"/>
</dbReference>
<feature type="domain" description="Major facilitator superfamily (MFS) profile" evidence="9">
    <location>
        <begin position="27"/>
        <end position="481"/>
    </location>
</feature>
<keyword evidence="3" id="KW-0813">Transport</keyword>
<feature type="transmembrane region" description="Helical" evidence="8">
    <location>
        <begin position="314"/>
        <end position="337"/>
    </location>
</feature>